<dbReference type="AlphaFoldDB" id="A0A7G9G972"/>
<protein>
    <submittedName>
        <fullName evidence="1">TnpV protein</fullName>
    </submittedName>
</protein>
<dbReference type="EMBL" id="CP060635">
    <property type="protein sequence ID" value="QNM07354.1"/>
    <property type="molecule type" value="Genomic_DNA"/>
</dbReference>
<organism evidence="1 2">
    <name type="scientific">Wansuia hejianensis</name>
    <dbReference type="NCBI Taxonomy" id="2763667"/>
    <lineage>
        <taxon>Bacteria</taxon>
        <taxon>Bacillati</taxon>
        <taxon>Bacillota</taxon>
        <taxon>Clostridia</taxon>
        <taxon>Lachnospirales</taxon>
        <taxon>Lachnospiraceae</taxon>
        <taxon>Wansuia</taxon>
    </lineage>
</organism>
<dbReference type="KEGG" id="whj:H9Q79_10390"/>
<reference evidence="1 2" key="1">
    <citation type="submission" date="2020-08" db="EMBL/GenBank/DDBJ databases">
        <authorList>
            <person name="Liu C."/>
            <person name="Sun Q."/>
        </authorList>
    </citation>
    <scope>NUCLEOTIDE SEQUENCE [LARGE SCALE GENOMIC DNA]</scope>
    <source>
        <strain evidence="1 2">NSJ-29</strain>
    </source>
</reference>
<name>A0A7G9G972_9FIRM</name>
<evidence type="ECO:0000313" key="1">
    <source>
        <dbReference type="EMBL" id="QNM07354.1"/>
    </source>
</evidence>
<sequence length="123" mass="14314">MKSLFEQMGGTYRREGDYLIPNLVLPDIGDNQIGKYGRMRRRYLKEHRKVLYTNLLTSGNLRRHLAEIDQVCNECMESILSAMARQEGVTEALKAADQMEWVRRLNSIHNRAEEIVLTELVYA</sequence>
<dbReference type="InterPro" id="IPR026989">
    <property type="entry name" value="TnpV"/>
</dbReference>
<dbReference type="Proteomes" id="UP000515860">
    <property type="component" value="Chromosome"/>
</dbReference>
<evidence type="ECO:0000313" key="2">
    <source>
        <dbReference type="Proteomes" id="UP000515860"/>
    </source>
</evidence>
<dbReference type="Pfam" id="PF14198">
    <property type="entry name" value="TnpV"/>
    <property type="match status" value="1"/>
</dbReference>
<gene>
    <name evidence="1" type="ORF">H9Q79_10390</name>
</gene>
<proteinExistence type="predicted"/>
<accession>A0A7G9G972</accession>
<dbReference type="RefSeq" id="WP_118647827.1">
    <property type="nucleotide sequence ID" value="NZ_CP060635.1"/>
</dbReference>
<keyword evidence="2" id="KW-1185">Reference proteome</keyword>